<feature type="chain" id="PRO_5040417583" evidence="2">
    <location>
        <begin position="20"/>
        <end position="685"/>
    </location>
</feature>
<dbReference type="GO" id="GO:0004622">
    <property type="term" value="F:phosphatidylcholine lysophospholipase activity"/>
    <property type="evidence" value="ECO:0007669"/>
    <property type="project" value="TreeGrafter"/>
</dbReference>
<dbReference type="PANTHER" id="PTHR30383:SF31">
    <property type="entry name" value="SGNH HYDROLASE-TYPE ESTERASE DOMAIN-CONTAINING PROTEIN-RELATED"/>
    <property type="match status" value="1"/>
</dbReference>
<dbReference type="SUPFAM" id="SSF52266">
    <property type="entry name" value="SGNH hydrolase"/>
    <property type="match status" value="1"/>
</dbReference>
<dbReference type="EMBL" id="JAGMUU010000021">
    <property type="protein sequence ID" value="KAH7129387.1"/>
    <property type="molecule type" value="Genomic_DNA"/>
</dbReference>
<dbReference type="Pfam" id="PF13517">
    <property type="entry name" value="FG-GAP_3"/>
    <property type="match status" value="1"/>
</dbReference>
<reference evidence="4" key="1">
    <citation type="journal article" date="2021" name="Nat. Commun.">
        <title>Genetic determinants of endophytism in the Arabidopsis root mycobiome.</title>
        <authorList>
            <person name="Mesny F."/>
            <person name="Miyauchi S."/>
            <person name="Thiergart T."/>
            <person name="Pickel B."/>
            <person name="Atanasova L."/>
            <person name="Karlsson M."/>
            <person name="Huettel B."/>
            <person name="Barry K.W."/>
            <person name="Haridas S."/>
            <person name="Chen C."/>
            <person name="Bauer D."/>
            <person name="Andreopoulos W."/>
            <person name="Pangilinan J."/>
            <person name="LaButti K."/>
            <person name="Riley R."/>
            <person name="Lipzen A."/>
            <person name="Clum A."/>
            <person name="Drula E."/>
            <person name="Henrissat B."/>
            <person name="Kohler A."/>
            <person name="Grigoriev I.V."/>
            <person name="Martin F.M."/>
            <person name="Hacquard S."/>
        </authorList>
    </citation>
    <scope>NUCLEOTIDE SEQUENCE</scope>
    <source>
        <strain evidence="4">MPI-CAGE-AT-0021</strain>
    </source>
</reference>
<dbReference type="Pfam" id="PF13472">
    <property type="entry name" value="Lipase_GDSL_2"/>
    <property type="match status" value="1"/>
</dbReference>
<evidence type="ECO:0000256" key="1">
    <source>
        <dbReference type="ARBA" id="ARBA00022729"/>
    </source>
</evidence>
<evidence type="ECO:0000256" key="2">
    <source>
        <dbReference type="SAM" id="SignalP"/>
    </source>
</evidence>
<dbReference type="PROSITE" id="PS51257">
    <property type="entry name" value="PROKAR_LIPOPROTEIN"/>
    <property type="match status" value="1"/>
</dbReference>
<evidence type="ECO:0000259" key="3">
    <source>
        <dbReference type="Pfam" id="PF13472"/>
    </source>
</evidence>
<gene>
    <name evidence="4" type="ORF">B0J13DRAFT_588299</name>
</gene>
<dbReference type="Proteomes" id="UP000717696">
    <property type="component" value="Unassembled WGS sequence"/>
</dbReference>
<dbReference type="InterPro" id="IPR036514">
    <property type="entry name" value="SGNH_hydro_sf"/>
</dbReference>
<evidence type="ECO:0000313" key="5">
    <source>
        <dbReference type="Proteomes" id="UP000717696"/>
    </source>
</evidence>
<proteinExistence type="predicted"/>
<organism evidence="4 5">
    <name type="scientific">Dactylonectria estremocensis</name>
    <dbReference type="NCBI Taxonomy" id="1079267"/>
    <lineage>
        <taxon>Eukaryota</taxon>
        <taxon>Fungi</taxon>
        <taxon>Dikarya</taxon>
        <taxon>Ascomycota</taxon>
        <taxon>Pezizomycotina</taxon>
        <taxon>Sordariomycetes</taxon>
        <taxon>Hypocreomycetidae</taxon>
        <taxon>Hypocreales</taxon>
        <taxon>Nectriaceae</taxon>
        <taxon>Dactylonectria</taxon>
    </lineage>
</organism>
<dbReference type="InterPro" id="IPR013517">
    <property type="entry name" value="FG-GAP"/>
</dbReference>
<feature type="signal peptide" evidence="2">
    <location>
        <begin position="1"/>
        <end position="19"/>
    </location>
</feature>
<dbReference type="AlphaFoldDB" id="A0A9P9E2F2"/>
<dbReference type="PANTHER" id="PTHR30383">
    <property type="entry name" value="THIOESTERASE 1/PROTEASE 1/LYSOPHOSPHOLIPASE L1"/>
    <property type="match status" value="1"/>
</dbReference>
<dbReference type="Gene3D" id="3.40.50.1110">
    <property type="entry name" value="SGNH hydrolase"/>
    <property type="match status" value="1"/>
</dbReference>
<comment type="caution">
    <text evidence="4">The sequence shown here is derived from an EMBL/GenBank/DDBJ whole genome shotgun (WGS) entry which is preliminary data.</text>
</comment>
<protein>
    <submittedName>
        <fullName evidence="4">Family 3 carbohydrate esterase</fullName>
    </submittedName>
</protein>
<evidence type="ECO:0000313" key="4">
    <source>
        <dbReference type="EMBL" id="KAH7129387.1"/>
    </source>
</evidence>
<name>A0A9P9E2F2_9HYPO</name>
<dbReference type="InterPro" id="IPR051532">
    <property type="entry name" value="Ester_Hydrolysis_Enzymes"/>
</dbReference>
<dbReference type="InterPro" id="IPR013830">
    <property type="entry name" value="SGNH_hydro"/>
</dbReference>
<dbReference type="OrthoDB" id="3915838at2759"/>
<dbReference type="SUPFAM" id="SSF69318">
    <property type="entry name" value="Integrin alpha N-terminal domain"/>
    <property type="match status" value="2"/>
</dbReference>
<accession>A0A9P9E2F2</accession>
<dbReference type="InterPro" id="IPR028994">
    <property type="entry name" value="Integrin_alpha_N"/>
</dbReference>
<feature type="domain" description="SGNH hydrolase-type esterase" evidence="3">
    <location>
        <begin position="20"/>
        <end position="137"/>
    </location>
</feature>
<sequence>MGRWFKSLLLTAVVFSCLPNPNVIIINGGTNDAIQNIAPSEAGDRMNNILNDIWGAEGMSGACIMLSTVLDTTHSTGRVTRITINGKYRKLVKQRAGDGKCTYIADMDPPGTGGWISWDDYDPAETTKIHPNDEGHRKMAYVFYKAINTAATDNKLVESAGDFEIADPVCDKVFGNGIGAGGKTQRGSGEHDGIYLHEAQEKGIILTVESDWDRNQWRFAKLFYRDYDDFVGWFEKSKNEHAFGVWLENSADGQGAYTKIADMYPNMYCIPRGIHFIGMNADGLDDVVCIGPEGNLYLSINQGDGDRVAGKPPTFKFLDKIKENEGYAQDRVGLADIDGDGRSDYGILDDGGNVHFWRNGWVNDKPEYWQSLGLRGVRFEDINGDGRDDWLWVDIDRMTTTWTNSRSCKPGKLGDGLNAFGNLGRKDYVFLQHDKHNGKHRFRMRTWKNVGQGGTKVVAGGNKYCNMVGHNDGKEDYVNRGKTTISDSDPDMHRRDLHLADWDDDGDCDIIYVNPDNGAVEVFINEYPQRKKWEWTHLSNPAPARHCNQKRGLGIDDLAVRFADLTGNHRADYMCIEKDGRVTGFVHKDDGGWEDVGQFKFADGKDRANLRWADVNSDVSYIQGRDDMLWVDKFTGNGHVWYNGDRGDPNELSGSSFHWGKINDPVYRGDVAGTCEFYPDLDGNG</sequence>
<keyword evidence="5" id="KW-1185">Reference proteome</keyword>
<keyword evidence="1 2" id="KW-0732">Signal</keyword>